<dbReference type="AlphaFoldDB" id="A0AB73QKL3"/>
<evidence type="ECO:0008006" key="3">
    <source>
        <dbReference type="Google" id="ProtNLM"/>
    </source>
</evidence>
<dbReference type="Proteomes" id="UP000220469">
    <property type="component" value="Unassembled WGS sequence"/>
</dbReference>
<proteinExistence type="predicted"/>
<protein>
    <recommendedName>
        <fullName evidence="3">Hac prophage II protein</fullName>
    </recommendedName>
</protein>
<accession>A0AB73QKL3</accession>
<dbReference type="EMBL" id="MBGM01000011">
    <property type="protein sequence ID" value="PDW29540.1"/>
    <property type="molecule type" value="Genomic_DNA"/>
</dbReference>
<sequence length="74" mass="8780">MNQKTQGNTMEIFQYLAYQTIKESDTDLSFFDFIQKLERLQKTHTIKSSVFNVRNRRVTSYSILIQKKGGLTWN</sequence>
<name>A0AB73QKL3_HELPX</name>
<gene>
    <name evidence="1" type="ORF">BB451_07140</name>
</gene>
<comment type="caution">
    <text evidence="1">The sequence shown here is derived from an EMBL/GenBank/DDBJ whole genome shotgun (WGS) entry which is preliminary data.</text>
</comment>
<evidence type="ECO:0000313" key="2">
    <source>
        <dbReference type="Proteomes" id="UP000220469"/>
    </source>
</evidence>
<evidence type="ECO:0000313" key="1">
    <source>
        <dbReference type="EMBL" id="PDW29540.1"/>
    </source>
</evidence>
<organism evidence="1 2">
    <name type="scientific">Helicobacter pylori</name>
    <name type="common">Campylobacter pylori</name>
    <dbReference type="NCBI Taxonomy" id="210"/>
    <lineage>
        <taxon>Bacteria</taxon>
        <taxon>Pseudomonadati</taxon>
        <taxon>Campylobacterota</taxon>
        <taxon>Epsilonproteobacteria</taxon>
        <taxon>Campylobacterales</taxon>
        <taxon>Helicobacteraceae</taxon>
        <taxon>Helicobacter</taxon>
    </lineage>
</organism>
<reference evidence="1 2" key="1">
    <citation type="journal article" date="2017" name="Gut Pathog.">
        <title>Phylogenomics of Colombian Helicobacter pylori isolates.</title>
        <authorList>
            <person name="Gutierrez-Escobar A.J."/>
            <person name="Trujillo E."/>
            <person name="Acevedo O."/>
            <person name="Bravo M.M."/>
        </authorList>
    </citation>
    <scope>NUCLEOTIDE SEQUENCE [LARGE SCALE GENOMIC DNA]</scope>
    <source>
        <strain evidence="1 2">3076</strain>
    </source>
</reference>